<feature type="domain" description="Gfo/Idh/MocA-like oxidoreductase N-terminal" evidence="1">
    <location>
        <begin position="50"/>
        <end position="181"/>
    </location>
</feature>
<dbReference type="GO" id="GO:0000166">
    <property type="term" value="F:nucleotide binding"/>
    <property type="evidence" value="ECO:0007669"/>
    <property type="project" value="InterPro"/>
</dbReference>
<gene>
    <name evidence="3" type="ORF">EHT25_05285</name>
</gene>
<dbReference type="InterPro" id="IPR006311">
    <property type="entry name" value="TAT_signal"/>
</dbReference>
<dbReference type="PANTHER" id="PTHR43818">
    <property type="entry name" value="BCDNA.GH03377"/>
    <property type="match status" value="1"/>
</dbReference>
<dbReference type="Proteomes" id="UP000271925">
    <property type="component" value="Unassembled WGS sequence"/>
</dbReference>
<evidence type="ECO:0000313" key="3">
    <source>
        <dbReference type="EMBL" id="RRB07197.1"/>
    </source>
</evidence>
<evidence type="ECO:0000313" key="4">
    <source>
        <dbReference type="Proteomes" id="UP000271925"/>
    </source>
</evidence>
<dbReference type="Pfam" id="PF19051">
    <property type="entry name" value="GFO_IDH_MocA_C2"/>
    <property type="match status" value="2"/>
</dbReference>
<keyword evidence="4" id="KW-1185">Reference proteome</keyword>
<dbReference type="EMBL" id="RQJO01000007">
    <property type="protein sequence ID" value="RRB07197.1"/>
    <property type="molecule type" value="Genomic_DNA"/>
</dbReference>
<dbReference type="InterPro" id="IPR043906">
    <property type="entry name" value="Gfo/Idh/MocA_OxRdtase_bact_C"/>
</dbReference>
<reference evidence="3 4" key="1">
    <citation type="submission" date="2018-11" db="EMBL/GenBank/DDBJ databases">
        <authorList>
            <person name="Zhou Z."/>
            <person name="Wang G."/>
        </authorList>
    </citation>
    <scope>NUCLEOTIDE SEQUENCE [LARGE SCALE GENOMIC DNA]</scope>
    <source>
        <strain evidence="3 4">KCTC52004</strain>
    </source>
</reference>
<dbReference type="RefSeq" id="WP_124871707.1">
    <property type="nucleotide sequence ID" value="NZ_RQJO01000007.1"/>
</dbReference>
<dbReference type="AlphaFoldDB" id="A0A3P1C1M3"/>
<accession>A0A3P1C1M3</accession>
<dbReference type="SUPFAM" id="SSF51735">
    <property type="entry name" value="NAD(P)-binding Rossmann-fold domains"/>
    <property type="match status" value="1"/>
</dbReference>
<sequence>MEPDKKIVVTRRKFLDLSAKGAVATTALLGGFPSIVPASVFGKNAPSNRINIGAIGVGRISRTHDMPGVWQYDNALIMAVCDVDSKRVEEGKQLVNGVYAKKTGKSYDGVKGYGDYRELLANKDIDAVLISTPDHWHAPMVVHAVEAGKDVYMQKPASLTISEGRLMADAVKRTGRIMQVGSQQRSTTQFRYAAELVRNGRIGKLKTVYVGLPGDPSGEVEPEMPIPKNLNYDMWLGTTPEVYYTEKRVHPQVGYDRPGWLRCEQFGAGMITGWGSHHIDCSHWAMDTEYTGPIEIWGKADFPKSGLWDVHGIFRTEALYENGVHMIVSNELPNGIKFEGTDGWIFVSRGDASVTASDPIAKQNAAKALDASDPKIITSVIGPNEIHLPVSKEHHGNWLESIVSRKEPIAPAEVGHRSCSACLLHHAAMKLPRKLYWDPKKEQFKNDPEANKLLARTQRSAYAIKTVASSKTAKSR</sequence>
<dbReference type="InterPro" id="IPR050463">
    <property type="entry name" value="Gfo/Idh/MocA_oxidrdct_glycsds"/>
</dbReference>
<dbReference type="SUPFAM" id="SSF55347">
    <property type="entry name" value="Glyceraldehyde-3-phosphate dehydrogenase-like, C-terminal domain"/>
    <property type="match status" value="1"/>
</dbReference>
<organism evidence="3 4">
    <name type="scientific">Larkinella rosea</name>
    <dbReference type="NCBI Taxonomy" id="2025312"/>
    <lineage>
        <taxon>Bacteria</taxon>
        <taxon>Pseudomonadati</taxon>
        <taxon>Bacteroidota</taxon>
        <taxon>Cytophagia</taxon>
        <taxon>Cytophagales</taxon>
        <taxon>Spirosomataceae</taxon>
        <taxon>Larkinella</taxon>
    </lineage>
</organism>
<dbReference type="PANTHER" id="PTHR43818:SF5">
    <property type="entry name" value="OXIDOREDUCTASE FAMILY PROTEIN"/>
    <property type="match status" value="1"/>
</dbReference>
<feature type="domain" description="Gfo/Idh/MocA-like oxidoreductase bacterial type C-terminal" evidence="2">
    <location>
        <begin position="223"/>
        <end position="346"/>
    </location>
</feature>
<proteinExistence type="predicted"/>
<dbReference type="InterPro" id="IPR000683">
    <property type="entry name" value="Gfo/Idh/MocA-like_OxRdtase_N"/>
</dbReference>
<dbReference type="OrthoDB" id="9763611at2"/>
<dbReference type="PROSITE" id="PS51318">
    <property type="entry name" value="TAT"/>
    <property type="match status" value="1"/>
</dbReference>
<dbReference type="Gene3D" id="3.30.360.10">
    <property type="entry name" value="Dihydrodipicolinate Reductase, domain 2"/>
    <property type="match status" value="1"/>
</dbReference>
<dbReference type="Gene3D" id="3.40.50.720">
    <property type="entry name" value="NAD(P)-binding Rossmann-like Domain"/>
    <property type="match status" value="1"/>
</dbReference>
<feature type="domain" description="Gfo/Idh/MocA-like oxidoreductase bacterial type C-terminal" evidence="2">
    <location>
        <begin position="387"/>
        <end position="463"/>
    </location>
</feature>
<evidence type="ECO:0000259" key="1">
    <source>
        <dbReference type="Pfam" id="PF01408"/>
    </source>
</evidence>
<comment type="caution">
    <text evidence="3">The sequence shown here is derived from an EMBL/GenBank/DDBJ whole genome shotgun (WGS) entry which is preliminary data.</text>
</comment>
<protein>
    <submittedName>
        <fullName evidence="3">Gfo/Idh/MocA family oxidoreductase</fullName>
    </submittedName>
</protein>
<evidence type="ECO:0000259" key="2">
    <source>
        <dbReference type="Pfam" id="PF19051"/>
    </source>
</evidence>
<name>A0A3P1C1M3_9BACT</name>
<dbReference type="InterPro" id="IPR036291">
    <property type="entry name" value="NAD(P)-bd_dom_sf"/>
</dbReference>
<dbReference type="Pfam" id="PF01408">
    <property type="entry name" value="GFO_IDH_MocA"/>
    <property type="match status" value="1"/>
</dbReference>